<organism evidence="1 2">
    <name type="scientific">Chlamydomonas eustigma</name>
    <dbReference type="NCBI Taxonomy" id="1157962"/>
    <lineage>
        <taxon>Eukaryota</taxon>
        <taxon>Viridiplantae</taxon>
        <taxon>Chlorophyta</taxon>
        <taxon>core chlorophytes</taxon>
        <taxon>Chlorophyceae</taxon>
        <taxon>CS clade</taxon>
        <taxon>Chlamydomonadales</taxon>
        <taxon>Chlamydomonadaceae</taxon>
        <taxon>Chlamydomonas</taxon>
    </lineage>
</organism>
<dbReference type="EMBL" id="BEGY01000118">
    <property type="protein sequence ID" value="GAX84172.1"/>
    <property type="molecule type" value="Genomic_DNA"/>
</dbReference>
<evidence type="ECO:0000313" key="2">
    <source>
        <dbReference type="Proteomes" id="UP000232323"/>
    </source>
</evidence>
<reference evidence="1 2" key="1">
    <citation type="submission" date="2017-08" db="EMBL/GenBank/DDBJ databases">
        <title>Acidophilic green algal genome provides insights into adaptation to an acidic environment.</title>
        <authorList>
            <person name="Hirooka S."/>
            <person name="Hirose Y."/>
            <person name="Kanesaki Y."/>
            <person name="Higuchi S."/>
            <person name="Fujiwara T."/>
            <person name="Onuma R."/>
            <person name="Era A."/>
            <person name="Ohbayashi R."/>
            <person name="Uzuka A."/>
            <person name="Nozaki H."/>
            <person name="Yoshikawa H."/>
            <person name="Miyagishima S.Y."/>
        </authorList>
    </citation>
    <scope>NUCLEOTIDE SEQUENCE [LARGE SCALE GENOMIC DNA]</scope>
    <source>
        <strain evidence="1 2">NIES-2499</strain>
    </source>
</reference>
<evidence type="ECO:0000313" key="1">
    <source>
        <dbReference type="EMBL" id="GAX84172.1"/>
    </source>
</evidence>
<comment type="caution">
    <text evidence="1">The sequence shown here is derived from an EMBL/GenBank/DDBJ whole genome shotgun (WGS) entry which is preliminary data.</text>
</comment>
<accession>A0A250XMP8</accession>
<proteinExistence type="predicted"/>
<name>A0A250XMP8_9CHLO</name>
<keyword evidence="2" id="KW-1185">Reference proteome</keyword>
<dbReference type="AlphaFoldDB" id="A0A250XMP8"/>
<protein>
    <submittedName>
        <fullName evidence="1">Uncharacterized protein</fullName>
    </submittedName>
</protein>
<dbReference type="Proteomes" id="UP000232323">
    <property type="component" value="Unassembled WGS sequence"/>
</dbReference>
<gene>
    <name evidence="1" type="ORF">CEUSTIGMA_g11595.t1</name>
</gene>
<sequence length="260" mass="28581">MILGNLNTHLITGAGKSCKTRCTVRGCLPNVSTALIALDDLQKSQQQRFQVLLEMSACSQYTPKLMSLWLHSKDLTRVASSSLHWERGFVPNVQLSAPLPISGTFDDYEDMQAGFSIVRNDIQTGATENSGYVLTNRQGDYASIWPATHHACGFPESIVDEGETLHDYSNAKTGLQTLPWHPSYWLKAPVPTYDNQEVNMIDTYEDNIIHGCGDGGCATTSAFLFANTNSLPAHTHGNTLHISAWNVPSAWNDPSAWNVP</sequence>